<reference evidence="1 2" key="1">
    <citation type="submission" date="2019-03" db="EMBL/GenBank/DDBJ databases">
        <title>Single cell metagenomics reveals metabolic interactions within the superorganism composed of flagellate Streblomastix strix and complex community of Bacteroidetes bacteria on its surface.</title>
        <authorList>
            <person name="Treitli S.C."/>
            <person name="Kolisko M."/>
            <person name="Husnik F."/>
            <person name="Keeling P."/>
            <person name="Hampl V."/>
        </authorList>
    </citation>
    <scope>NUCLEOTIDE SEQUENCE [LARGE SCALE GENOMIC DNA]</scope>
    <source>
        <strain evidence="1">ST1C</strain>
    </source>
</reference>
<protein>
    <submittedName>
        <fullName evidence="1">Uncharacterized protein</fullName>
    </submittedName>
</protein>
<gene>
    <name evidence="1" type="ORF">EZS28_019242</name>
</gene>
<evidence type="ECO:0000313" key="1">
    <source>
        <dbReference type="EMBL" id="KAA6385232.1"/>
    </source>
</evidence>
<name>A0A5J4VRN9_9EUKA</name>
<organism evidence="1 2">
    <name type="scientific">Streblomastix strix</name>
    <dbReference type="NCBI Taxonomy" id="222440"/>
    <lineage>
        <taxon>Eukaryota</taxon>
        <taxon>Metamonada</taxon>
        <taxon>Preaxostyla</taxon>
        <taxon>Oxymonadida</taxon>
        <taxon>Streblomastigidae</taxon>
        <taxon>Streblomastix</taxon>
    </lineage>
</organism>
<accession>A0A5J4VRN9</accession>
<dbReference type="Proteomes" id="UP000324800">
    <property type="component" value="Unassembled WGS sequence"/>
</dbReference>
<sequence>MNQKVMGIQKKKAFLVLVNQIVKEKLQRSNEFEFIAEEQSSFDKDFVLYPTEEVGQDEDDESYEEIM</sequence>
<proteinExistence type="predicted"/>
<evidence type="ECO:0000313" key="2">
    <source>
        <dbReference type="Proteomes" id="UP000324800"/>
    </source>
</evidence>
<dbReference type="AlphaFoldDB" id="A0A5J4VRN9"/>
<comment type="caution">
    <text evidence="1">The sequence shown here is derived from an EMBL/GenBank/DDBJ whole genome shotgun (WGS) entry which is preliminary data.</text>
</comment>
<dbReference type="EMBL" id="SNRW01005359">
    <property type="protein sequence ID" value="KAA6385232.1"/>
    <property type="molecule type" value="Genomic_DNA"/>
</dbReference>